<protein>
    <submittedName>
        <fullName evidence="8">DNA-damage regulated autophagy modulator 1</fullName>
    </submittedName>
</protein>
<feature type="transmembrane region" description="Helical" evidence="6">
    <location>
        <begin position="108"/>
        <end position="130"/>
    </location>
</feature>
<feature type="transmembrane region" description="Helical" evidence="6">
    <location>
        <begin position="40"/>
        <end position="60"/>
    </location>
</feature>
<dbReference type="PANTHER" id="PTHR21324">
    <property type="entry name" value="FASTING-INDUCIBLE INTEGRAL MEMBRANE PROTEIN TM6P1-RELATED"/>
    <property type="match status" value="1"/>
</dbReference>
<organism evidence="8 9">
    <name type="scientific">Neogobius melanostomus</name>
    <name type="common">round goby</name>
    <dbReference type="NCBI Taxonomy" id="47308"/>
    <lineage>
        <taxon>Eukaryota</taxon>
        <taxon>Metazoa</taxon>
        <taxon>Chordata</taxon>
        <taxon>Craniata</taxon>
        <taxon>Vertebrata</taxon>
        <taxon>Euteleostomi</taxon>
        <taxon>Actinopterygii</taxon>
        <taxon>Neopterygii</taxon>
        <taxon>Teleostei</taxon>
        <taxon>Neoteleostei</taxon>
        <taxon>Acanthomorphata</taxon>
        <taxon>Gobiaria</taxon>
        <taxon>Gobiiformes</taxon>
        <taxon>Gobioidei</taxon>
        <taxon>Gobiidae</taxon>
        <taxon>Benthophilinae</taxon>
        <taxon>Neogobiini</taxon>
        <taxon>Neogobius</taxon>
    </lineage>
</organism>
<dbReference type="PANTHER" id="PTHR21324:SF11">
    <property type="entry name" value="DNA DAMAGE-REGULATED AUTOPHAGY MODULATOR PROTEIN 1"/>
    <property type="match status" value="1"/>
</dbReference>
<evidence type="ECO:0000313" key="8">
    <source>
        <dbReference type="Ensembl" id="ENSNMLP00000034202.1"/>
    </source>
</evidence>
<evidence type="ECO:0000259" key="7">
    <source>
        <dbReference type="Pfam" id="PF10277"/>
    </source>
</evidence>
<keyword evidence="9" id="KW-1185">Reference proteome</keyword>
<feature type="transmembrane region" description="Helical" evidence="6">
    <location>
        <begin position="72"/>
        <end position="96"/>
    </location>
</feature>
<dbReference type="Ensembl" id="ENSNMLT00000038092.1">
    <property type="protein sequence ID" value="ENSNMLP00000034202.1"/>
    <property type="gene ID" value="ENSNMLG00000021312.1"/>
</dbReference>
<dbReference type="Proteomes" id="UP000694523">
    <property type="component" value="Unplaced"/>
</dbReference>
<accession>A0A8C6WV49</accession>
<keyword evidence="3 6" id="KW-0812">Transmembrane</keyword>
<proteinExistence type="inferred from homology"/>
<reference evidence="8" key="2">
    <citation type="submission" date="2025-09" db="UniProtKB">
        <authorList>
            <consortium name="Ensembl"/>
        </authorList>
    </citation>
    <scope>IDENTIFICATION</scope>
</reference>
<dbReference type="Pfam" id="PF10277">
    <property type="entry name" value="Frag1"/>
    <property type="match status" value="1"/>
</dbReference>
<dbReference type="GO" id="GO:0005764">
    <property type="term" value="C:lysosome"/>
    <property type="evidence" value="ECO:0007669"/>
    <property type="project" value="TreeGrafter"/>
</dbReference>
<evidence type="ECO:0000256" key="5">
    <source>
        <dbReference type="ARBA" id="ARBA00023136"/>
    </source>
</evidence>
<keyword evidence="5 6" id="KW-0472">Membrane</keyword>
<feature type="transmembrane region" description="Helical" evidence="6">
    <location>
        <begin position="7"/>
        <end position="28"/>
    </location>
</feature>
<evidence type="ECO:0000256" key="6">
    <source>
        <dbReference type="SAM" id="Phobius"/>
    </source>
</evidence>
<evidence type="ECO:0000256" key="1">
    <source>
        <dbReference type="ARBA" id="ARBA00004127"/>
    </source>
</evidence>
<comment type="similarity">
    <text evidence="2">Belongs to the DRAM/TMEM150 family.</text>
</comment>
<sequence length="197" mass="21746">MFWFRQGLCILPVCLVVLHDVDVLLPYISDTANSPPESCFFGLMTFISACTCIATIYAMYKYIAKLGEDKGVAFCNRAALGLGLLSCFGMCVVATFQESAVEDVHLTGALLFFVCGALYISMETYISYCLFPYGSSLLVCRIRLILSVISGVVFLPSILSLQLDPRLAKASAGCEWIVAFSFVSFFLTYIHDFKVSY</sequence>
<dbReference type="AlphaFoldDB" id="A0A8C6WV49"/>
<dbReference type="GO" id="GO:0010506">
    <property type="term" value="P:regulation of autophagy"/>
    <property type="evidence" value="ECO:0007669"/>
    <property type="project" value="TreeGrafter"/>
</dbReference>
<dbReference type="InterPro" id="IPR050911">
    <property type="entry name" value="DRAM/TMEM150_Autophagy_Mod"/>
</dbReference>
<feature type="transmembrane region" description="Helical" evidence="6">
    <location>
        <begin position="142"/>
        <end position="161"/>
    </location>
</feature>
<name>A0A8C6WV49_9GOBI</name>
<evidence type="ECO:0000256" key="3">
    <source>
        <dbReference type="ARBA" id="ARBA00022692"/>
    </source>
</evidence>
<keyword evidence="4 6" id="KW-1133">Transmembrane helix</keyword>
<reference evidence="8" key="1">
    <citation type="submission" date="2025-08" db="UniProtKB">
        <authorList>
            <consortium name="Ensembl"/>
        </authorList>
    </citation>
    <scope>IDENTIFICATION</scope>
</reference>
<feature type="domain" description="CWH43-like N-terminal" evidence="7">
    <location>
        <begin position="6"/>
        <end position="194"/>
    </location>
</feature>
<feature type="transmembrane region" description="Helical" evidence="6">
    <location>
        <begin position="167"/>
        <end position="190"/>
    </location>
</feature>
<comment type="subcellular location">
    <subcellularLocation>
        <location evidence="1">Endomembrane system</location>
        <topology evidence="1">Multi-pass membrane protein</topology>
    </subcellularLocation>
</comment>
<evidence type="ECO:0000256" key="4">
    <source>
        <dbReference type="ARBA" id="ARBA00022989"/>
    </source>
</evidence>
<evidence type="ECO:0000256" key="2">
    <source>
        <dbReference type="ARBA" id="ARBA00006565"/>
    </source>
</evidence>
<dbReference type="InterPro" id="IPR019402">
    <property type="entry name" value="CWH43_N"/>
</dbReference>
<evidence type="ECO:0000313" key="9">
    <source>
        <dbReference type="Proteomes" id="UP000694523"/>
    </source>
</evidence>
<dbReference type="GO" id="GO:0012505">
    <property type="term" value="C:endomembrane system"/>
    <property type="evidence" value="ECO:0007669"/>
    <property type="project" value="UniProtKB-SubCell"/>
</dbReference>